<comment type="caution">
    <text evidence="7">The sequence shown here is derived from an EMBL/GenBank/DDBJ whole genome shotgun (WGS) entry which is preliminary data.</text>
</comment>
<sequence length="342" mass="39263">MDVRLGTAIPAPVTPFSIRPTAKVKKLRYFFETALVAFAAWLLPRLPRWFIMALARGVGRIAYLADSRGRRTARQNLRAAFRGTLSHADVRRITIGSYQNFARTFLDLFWAQALTQENWQKHVSIRMDDPEAETKARETGAVWVTPHFGNFEFVSLIWGFRKVPFTVVAQDFKNPELTLIFKRLREHSGHTVISQESAMLKLMKALKRQGHAGLLTDLNIKPGRAATVIECFGMKTCVPTLHVELARRLGLSIITGVCQPASDGTYQVQIFEAIRPQPDDDTQALTQRVWDHFEKAIRAYPEGWLWMYKHWRYLPGTERDPAYPDYANRYEPFRKLVEGEGK</sequence>
<evidence type="ECO:0000256" key="2">
    <source>
        <dbReference type="ARBA" id="ARBA00022475"/>
    </source>
</evidence>
<dbReference type="InterPro" id="IPR004960">
    <property type="entry name" value="LipA_acyltrans"/>
</dbReference>
<dbReference type="AlphaFoldDB" id="A0A512M6N1"/>
<evidence type="ECO:0000256" key="1">
    <source>
        <dbReference type="ARBA" id="ARBA00004533"/>
    </source>
</evidence>
<evidence type="ECO:0008006" key="9">
    <source>
        <dbReference type="Google" id="ProtNLM"/>
    </source>
</evidence>
<dbReference type="GO" id="GO:0016746">
    <property type="term" value="F:acyltransferase activity"/>
    <property type="evidence" value="ECO:0007669"/>
    <property type="project" value="UniProtKB-KW"/>
</dbReference>
<evidence type="ECO:0000256" key="6">
    <source>
        <dbReference type="ARBA" id="ARBA00023315"/>
    </source>
</evidence>
<keyword evidence="4" id="KW-0808">Transferase</keyword>
<dbReference type="EMBL" id="BKAG01000009">
    <property type="protein sequence ID" value="GEP42396.1"/>
    <property type="molecule type" value="Genomic_DNA"/>
</dbReference>
<protein>
    <recommendedName>
        <fullName evidence="9">Lipid A biosynthesis lauroyl acyltransferase</fullName>
    </recommendedName>
</protein>
<evidence type="ECO:0000256" key="3">
    <source>
        <dbReference type="ARBA" id="ARBA00022519"/>
    </source>
</evidence>
<evidence type="ECO:0000256" key="5">
    <source>
        <dbReference type="ARBA" id="ARBA00023136"/>
    </source>
</evidence>
<keyword evidence="3" id="KW-0997">Cell inner membrane</keyword>
<keyword evidence="8" id="KW-1185">Reference proteome</keyword>
<keyword evidence="2" id="KW-1003">Cell membrane</keyword>
<proteinExistence type="predicted"/>
<comment type="subcellular location">
    <subcellularLocation>
        <location evidence="1">Cell inner membrane</location>
    </subcellularLocation>
</comment>
<dbReference type="Proteomes" id="UP000321577">
    <property type="component" value="Unassembled WGS sequence"/>
</dbReference>
<dbReference type="PANTHER" id="PTHR30606:SF9">
    <property type="entry name" value="LIPID A BIOSYNTHESIS LAUROYLTRANSFERASE"/>
    <property type="match status" value="1"/>
</dbReference>
<evidence type="ECO:0000256" key="4">
    <source>
        <dbReference type="ARBA" id="ARBA00022679"/>
    </source>
</evidence>
<dbReference type="OrthoDB" id="9803456at2"/>
<name>A0A512M6N1_9BACT</name>
<dbReference type="Pfam" id="PF03279">
    <property type="entry name" value="Lip_A_acyltrans"/>
    <property type="match status" value="1"/>
</dbReference>
<dbReference type="GO" id="GO:0009247">
    <property type="term" value="P:glycolipid biosynthetic process"/>
    <property type="evidence" value="ECO:0007669"/>
    <property type="project" value="UniProtKB-ARBA"/>
</dbReference>
<dbReference type="GO" id="GO:0005886">
    <property type="term" value="C:plasma membrane"/>
    <property type="evidence" value="ECO:0007669"/>
    <property type="project" value="UniProtKB-SubCell"/>
</dbReference>
<reference evidence="7 8" key="1">
    <citation type="submission" date="2019-07" db="EMBL/GenBank/DDBJ databases">
        <title>Whole genome shotgun sequence of Brevifollis gellanilyticus NBRC 108608.</title>
        <authorList>
            <person name="Hosoyama A."/>
            <person name="Uohara A."/>
            <person name="Ohji S."/>
            <person name="Ichikawa N."/>
        </authorList>
    </citation>
    <scope>NUCLEOTIDE SEQUENCE [LARGE SCALE GENOMIC DNA]</scope>
    <source>
        <strain evidence="7 8">NBRC 108608</strain>
    </source>
</reference>
<keyword evidence="5" id="KW-0472">Membrane</keyword>
<dbReference type="PANTHER" id="PTHR30606">
    <property type="entry name" value="LIPID A BIOSYNTHESIS LAUROYL ACYLTRANSFERASE"/>
    <property type="match status" value="1"/>
</dbReference>
<evidence type="ECO:0000313" key="8">
    <source>
        <dbReference type="Proteomes" id="UP000321577"/>
    </source>
</evidence>
<accession>A0A512M6N1</accession>
<keyword evidence="6" id="KW-0012">Acyltransferase</keyword>
<gene>
    <name evidence="7" type="ORF">BGE01nite_16870</name>
</gene>
<dbReference type="CDD" id="cd07984">
    <property type="entry name" value="LPLAT_LABLAT-like"/>
    <property type="match status" value="1"/>
</dbReference>
<evidence type="ECO:0000313" key="7">
    <source>
        <dbReference type="EMBL" id="GEP42396.1"/>
    </source>
</evidence>
<organism evidence="7 8">
    <name type="scientific">Brevifollis gellanilyticus</name>
    <dbReference type="NCBI Taxonomy" id="748831"/>
    <lineage>
        <taxon>Bacteria</taxon>
        <taxon>Pseudomonadati</taxon>
        <taxon>Verrucomicrobiota</taxon>
        <taxon>Verrucomicrobiia</taxon>
        <taxon>Verrucomicrobiales</taxon>
        <taxon>Verrucomicrobiaceae</taxon>
    </lineage>
</organism>